<dbReference type="SMART" id="SM00283">
    <property type="entry name" value="MA"/>
    <property type="match status" value="1"/>
</dbReference>
<dbReference type="PANTHER" id="PTHR32089">
    <property type="entry name" value="METHYL-ACCEPTING CHEMOTAXIS PROTEIN MCPB"/>
    <property type="match status" value="1"/>
</dbReference>
<dbReference type="EMBL" id="JANCLU010000003">
    <property type="protein sequence ID" value="MCP8937818.1"/>
    <property type="molecule type" value="Genomic_DNA"/>
</dbReference>
<protein>
    <submittedName>
        <fullName evidence="7">Methyl-accepting chemotaxis protein</fullName>
    </submittedName>
</protein>
<evidence type="ECO:0000313" key="7">
    <source>
        <dbReference type="EMBL" id="MCP8937818.1"/>
    </source>
</evidence>
<keyword evidence="4" id="KW-1133">Transmembrane helix</keyword>
<organism evidence="7 8">
    <name type="scientific">Alsobacter ponti</name>
    <dbReference type="NCBI Taxonomy" id="2962936"/>
    <lineage>
        <taxon>Bacteria</taxon>
        <taxon>Pseudomonadati</taxon>
        <taxon>Pseudomonadota</taxon>
        <taxon>Alphaproteobacteria</taxon>
        <taxon>Hyphomicrobiales</taxon>
        <taxon>Alsobacteraceae</taxon>
        <taxon>Alsobacter</taxon>
    </lineage>
</organism>
<evidence type="ECO:0000259" key="5">
    <source>
        <dbReference type="PROSITE" id="PS50111"/>
    </source>
</evidence>
<keyword evidence="4" id="KW-0812">Transmembrane</keyword>
<feature type="domain" description="Methyl-accepting transducer" evidence="5">
    <location>
        <begin position="289"/>
        <end position="532"/>
    </location>
</feature>
<comment type="similarity">
    <text evidence="2">Belongs to the methyl-accepting chemotaxis (MCP) protein family.</text>
</comment>
<keyword evidence="8" id="KW-1185">Reference proteome</keyword>
<keyword evidence="1 3" id="KW-0807">Transducer</keyword>
<proteinExistence type="inferred from homology"/>
<sequence length="552" mass="57749">MTYETPASLEHPSRRSLKGVLVLALTTVLALVMGGLVGIMQYRSESRVVLDFHAKNLAILGAAKPILVHGFETKDGLDGRRALEGMMADPDFESGILLDITGNVFARATAFRHSRPGIEAKDLEAAGVRGGGAIDGPRQIDFSDSTLYVAPILTESNQQLGVLGVLFSRVELLDRIRREFILAAASLVGAVAAVSLALWIILGRMTGPVLQLAETTRRLAQGDLYVAVPATDREDEVGSLARAVQVFQNRLVERSALQASSETDRAAQAAREARIDQLVSEFRLAVGEALTTVAENSEQMTFAARTLTDIAAESAKRAKGASQATRDASETVKSMTRASGALSAAIAQIESQVTRARDAVVDASATTKATTTTVQSLAGKAHDIGEVVSLIQAIAAQTNLLALNATIEAARAGESGRGFAVVASEVKNLAGQTARATERIAEQIGAIQGATVSAVQAIGAIAEHMEAVEGFTGAIAGAVEQQVSATNEIAVGVARAARGTESAAADMKELDMVVGETDQSAAQVNQSAMDVAEQAKRLHSTIDRFLEAVSAA</sequence>
<dbReference type="PRINTS" id="PR00260">
    <property type="entry name" value="CHEMTRNSDUCR"/>
</dbReference>
<dbReference type="PANTHER" id="PTHR32089:SF112">
    <property type="entry name" value="LYSOZYME-LIKE PROTEIN-RELATED"/>
    <property type="match status" value="1"/>
</dbReference>
<name>A0ABT1LC40_9HYPH</name>
<dbReference type="Gene3D" id="1.10.287.950">
    <property type="entry name" value="Methyl-accepting chemotaxis protein"/>
    <property type="match status" value="1"/>
</dbReference>
<evidence type="ECO:0000313" key="8">
    <source>
        <dbReference type="Proteomes" id="UP001205890"/>
    </source>
</evidence>
<gene>
    <name evidence="7" type="ORF">NK718_04770</name>
</gene>
<evidence type="ECO:0000256" key="3">
    <source>
        <dbReference type="PROSITE-ProRule" id="PRU00284"/>
    </source>
</evidence>
<accession>A0ABT1LC40</accession>
<evidence type="ECO:0000259" key="6">
    <source>
        <dbReference type="PROSITE" id="PS50885"/>
    </source>
</evidence>
<dbReference type="CDD" id="cd06225">
    <property type="entry name" value="HAMP"/>
    <property type="match status" value="1"/>
</dbReference>
<dbReference type="InterPro" id="IPR004089">
    <property type="entry name" value="MCPsignal_dom"/>
</dbReference>
<keyword evidence="4" id="KW-0472">Membrane</keyword>
<dbReference type="Gene3D" id="6.10.340.10">
    <property type="match status" value="1"/>
</dbReference>
<dbReference type="Pfam" id="PF00015">
    <property type="entry name" value="MCPsignal"/>
    <property type="match status" value="1"/>
</dbReference>
<dbReference type="RefSeq" id="WP_254739156.1">
    <property type="nucleotide sequence ID" value="NZ_JANCLU010000003.1"/>
</dbReference>
<evidence type="ECO:0000256" key="1">
    <source>
        <dbReference type="ARBA" id="ARBA00023224"/>
    </source>
</evidence>
<feature type="domain" description="HAMP" evidence="6">
    <location>
        <begin position="203"/>
        <end position="256"/>
    </location>
</feature>
<feature type="transmembrane region" description="Helical" evidence="4">
    <location>
        <begin position="180"/>
        <end position="202"/>
    </location>
</feature>
<dbReference type="SUPFAM" id="SSF58104">
    <property type="entry name" value="Methyl-accepting chemotaxis protein (MCP) signaling domain"/>
    <property type="match status" value="1"/>
</dbReference>
<dbReference type="Pfam" id="PF00672">
    <property type="entry name" value="HAMP"/>
    <property type="match status" value="1"/>
</dbReference>
<dbReference type="InterPro" id="IPR003660">
    <property type="entry name" value="HAMP_dom"/>
</dbReference>
<comment type="caution">
    <text evidence="7">The sequence shown here is derived from an EMBL/GenBank/DDBJ whole genome shotgun (WGS) entry which is preliminary data.</text>
</comment>
<feature type="transmembrane region" description="Helical" evidence="4">
    <location>
        <begin position="20"/>
        <end position="40"/>
    </location>
</feature>
<evidence type="ECO:0000256" key="4">
    <source>
        <dbReference type="SAM" id="Phobius"/>
    </source>
</evidence>
<dbReference type="PROSITE" id="PS50111">
    <property type="entry name" value="CHEMOTAXIS_TRANSDUC_2"/>
    <property type="match status" value="1"/>
</dbReference>
<dbReference type="SMART" id="SM00304">
    <property type="entry name" value="HAMP"/>
    <property type="match status" value="1"/>
</dbReference>
<reference evidence="7 8" key="1">
    <citation type="submission" date="2022-07" db="EMBL/GenBank/DDBJ databases">
        <authorList>
            <person name="Li W.-J."/>
            <person name="Deng Q.-Q."/>
        </authorList>
    </citation>
    <scope>NUCLEOTIDE SEQUENCE [LARGE SCALE GENOMIC DNA]</scope>
    <source>
        <strain evidence="7 8">SYSU M60028</strain>
    </source>
</reference>
<dbReference type="PROSITE" id="PS50885">
    <property type="entry name" value="HAMP"/>
    <property type="match status" value="1"/>
</dbReference>
<dbReference type="InterPro" id="IPR004090">
    <property type="entry name" value="Chemotax_Me-accpt_rcpt"/>
</dbReference>
<evidence type="ECO:0000256" key="2">
    <source>
        <dbReference type="ARBA" id="ARBA00029447"/>
    </source>
</evidence>
<dbReference type="Proteomes" id="UP001205890">
    <property type="component" value="Unassembled WGS sequence"/>
</dbReference>